<proteinExistence type="predicted"/>
<dbReference type="EMBL" id="CYZN01000038">
    <property type="protein sequence ID" value="CUO68339.1"/>
    <property type="molecule type" value="Genomic_DNA"/>
</dbReference>
<sequence>MRNLIDLKSPNVNLVLSSLLKDRTTGKNIIFATEISDDIHFTTNITKDLLLKDNRIDIRPRVSKSMEEQVKRTRKKAEVFTPSWICNKMNNHCDTEFFGRENVFNIEDGQKWISNDEKIEFPAGKTWKDYVESKRLEITCGEAPYLVSRYDTVTGEIIPIHQRIGLLDRKLRVINENVTTYKTWIQWVYRAFESVYGYEYQGDNLLIARINLLETFCEYMRDRWQEEPNKTSLNRIADIISWNLWQMDGIYGVIPYEGAVYVQEEEEESHQMTLFEIYGIAGEAEPEPEAELPETIDCKIYDWDENKIITYKSMREE</sequence>
<reference evidence="1 2" key="1">
    <citation type="submission" date="2015-09" db="EMBL/GenBank/DDBJ databases">
        <authorList>
            <consortium name="Pathogen Informatics"/>
        </authorList>
    </citation>
    <scope>NUCLEOTIDE SEQUENCE [LARGE SCALE GENOMIC DNA]</scope>
    <source>
        <strain evidence="1 2">2789STDY5834863</strain>
    </source>
</reference>
<evidence type="ECO:0000313" key="2">
    <source>
        <dbReference type="Proteomes" id="UP000095431"/>
    </source>
</evidence>
<protein>
    <recommendedName>
        <fullName evidence="3">Restriction endonuclease subunit M</fullName>
    </recommendedName>
</protein>
<accession>A0A174H5R5</accession>
<dbReference type="AlphaFoldDB" id="A0A174H5R5"/>
<evidence type="ECO:0008006" key="3">
    <source>
        <dbReference type="Google" id="ProtNLM"/>
    </source>
</evidence>
<gene>
    <name evidence="1" type="ORF">ERS852478_03569</name>
</gene>
<dbReference type="Proteomes" id="UP000095431">
    <property type="component" value="Unassembled WGS sequence"/>
</dbReference>
<organism evidence="1 2">
    <name type="scientific">Blautia wexlerae</name>
    <dbReference type="NCBI Taxonomy" id="418240"/>
    <lineage>
        <taxon>Bacteria</taxon>
        <taxon>Bacillati</taxon>
        <taxon>Bacillota</taxon>
        <taxon>Clostridia</taxon>
        <taxon>Lachnospirales</taxon>
        <taxon>Lachnospiraceae</taxon>
        <taxon>Blautia</taxon>
    </lineage>
</organism>
<name>A0A174H5R5_9FIRM</name>
<dbReference type="RefSeq" id="WP_055060681.1">
    <property type="nucleotide sequence ID" value="NZ_BTHH01000008.1"/>
</dbReference>
<evidence type="ECO:0000313" key="1">
    <source>
        <dbReference type="EMBL" id="CUO68339.1"/>
    </source>
</evidence>